<dbReference type="Proteomes" id="UP000219182">
    <property type="component" value="Unassembled WGS sequence"/>
</dbReference>
<feature type="transmembrane region" description="Helical" evidence="1">
    <location>
        <begin position="12"/>
        <end position="35"/>
    </location>
</feature>
<evidence type="ECO:0000313" key="2">
    <source>
        <dbReference type="EMBL" id="PDQ18554.1"/>
    </source>
</evidence>
<protein>
    <submittedName>
        <fullName evidence="2">Uncharacterized protein</fullName>
    </submittedName>
</protein>
<dbReference type="AlphaFoldDB" id="A0A2A6F9M7"/>
<feature type="transmembrane region" description="Helical" evidence="1">
    <location>
        <begin position="81"/>
        <end position="102"/>
    </location>
</feature>
<accession>A0A2A6F9M7</accession>
<evidence type="ECO:0000256" key="1">
    <source>
        <dbReference type="SAM" id="Phobius"/>
    </source>
</evidence>
<keyword evidence="1" id="KW-1133">Transmembrane helix</keyword>
<sequence>MEQLEYLRPGNISYARIFVLFWVAVYVIVFVDVYIDWASVSFFYLGFPYVYKPDGMVLAYCAVAVFAIIMPISLKRYSDFFCWMLYFMIFVPSILIVSMQGYE</sequence>
<feature type="non-terminal residue" evidence="2">
    <location>
        <position position="103"/>
    </location>
</feature>
<keyword evidence="3" id="KW-1185">Reference proteome</keyword>
<dbReference type="EMBL" id="NWQG01000179">
    <property type="protein sequence ID" value="PDQ18554.1"/>
    <property type="molecule type" value="Genomic_DNA"/>
</dbReference>
<keyword evidence="1" id="KW-0812">Transmembrane</keyword>
<evidence type="ECO:0000313" key="3">
    <source>
        <dbReference type="Proteomes" id="UP000219182"/>
    </source>
</evidence>
<organism evidence="2 3">
    <name type="scientific">Mesorhizobium sanjuanii</name>
    <dbReference type="NCBI Taxonomy" id="2037900"/>
    <lineage>
        <taxon>Bacteria</taxon>
        <taxon>Pseudomonadati</taxon>
        <taxon>Pseudomonadota</taxon>
        <taxon>Alphaproteobacteria</taxon>
        <taxon>Hyphomicrobiales</taxon>
        <taxon>Phyllobacteriaceae</taxon>
        <taxon>Mesorhizobium</taxon>
    </lineage>
</organism>
<feature type="transmembrane region" description="Helical" evidence="1">
    <location>
        <begin position="55"/>
        <end position="74"/>
    </location>
</feature>
<comment type="caution">
    <text evidence="2">The sequence shown here is derived from an EMBL/GenBank/DDBJ whole genome shotgun (WGS) entry which is preliminary data.</text>
</comment>
<keyword evidence="1" id="KW-0472">Membrane</keyword>
<proteinExistence type="predicted"/>
<gene>
    <name evidence="2" type="ORF">CN311_24205</name>
</gene>
<name>A0A2A6F9M7_9HYPH</name>
<reference evidence="2 3" key="1">
    <citation type="submission" date="2017-09" db="EMBL/GenBank/DDBJ databases">
        <title>Mesorhizobum sanjuanii sp. nov. isolated from nodules of Lotus tenuis in saline-alkaline lowlands of Flooding Pampa.</title>
        <authorList>
            <person name="Sannazzaro A.I."/>
            <person name="Torres Tejerizo G.A."/>
            <person name="Fontana F."/>
            <person name="Cumpa Velazquez L.M."/>
            <person name="Hansen L."/>
            <person name="Pistorio M."/>
            <person name="Estrella M.J."/>
        </authorList>
    </citation>
    <scope>NUCLEOTIDE SEQUENCE [LARGE SCALE GENOMIC DNA]</scope>
    <source>
        <strain evidence="2 3">BSA136</strain>
    </source>
</reference>